<keyword evidence="3" id="KW-1185">Reference proteome</keyword>
<dbReference type="OrthoDB" id="10439302at2759"/>
<feature type="compositionally biased region" description="Basic residues" evidence="1">
    <location>
        <begin position="219"/>
        <end position="230"/>
    </location>
</feature>
<evidence type="ECO:0000313" key="2">
    <source>
        <dbReference type="EMBL" id="OJJ78679.1"/>
    </source>
</evidence>
<dbReference type="VEuPathDB" id="FungiDB:ASPGLDRAFT_30496"/>
<dbReference type="EMBL" id="KV878930">
    <property type="protein sequence ID" value="OJJ78679.1"/>
    <property type="molecule type" value="Genomic_DNA"/>
</dbReference>
<evidence type="ECO:0000256" key="1">
    <source>
        <dbReference type="SAM" id="MobiDB-lite"/>
    </source>
</evidence>
<dbReference type="GeneID" id="34460217"/>
<organism evidence="2 3">
    <name type="scientific">Aspergillus glaucus CBS 516.65</name>
    <dbReference type="NCBI Taxonomy" id="1160497"/>
    <lineage>
        <taxon>Eukaryota</taxon>
        <taxon>Fungi</taxon>
        <taxon>Dikarya</taxon>
        <taxon>Ascomycota</taxon>
        <taxon>Pezizomycotina</taxon>
        <taxon>Eurotiomycetes</taxon>
        <taxon>Eurotiomycetidae</taxon>
        <taxon>Eurotiales</taxon>
        <taxon>Aspergillaceae</taxon>
        <taxon>Aspergillus</taxon>
        <taxon>Aspergillus subgen. Aspergillus</taxon>
    </lineage>
</organism>
<sequence>MDPALHSSPPSTQITYAEYPIELNECRDYLEGLGMSPAEADELLSSNRRESFFVDNADFVNIMEQLIRTGKYGQMRHYDIHALKSEWQSRNKALETQFGAVQTRILLDSLDYLSAIKHEHAVKNMLEFIRSDASNYRINFVIHVLPLLLNNPTSKPTHQHPTAKDSRTTQTPDRPKKRAPKSKAQPLNTTTRKSARIQERLERLQKDSKRPTSPPQSRRQNRKRQVRRRS</sequence>
<dbReference type="AlphaFoldDB" id="A0A1L9V4A4"/>
<gene>
    <name evidence="2" type="ORF">ASPGLDRAFT_30496</name>
</gene>
<evidence type="ECO:0000313" key="3">
    <source>
        <dbReference type="Proteomes" id="UP000184300"/>
    </source>
</evidence>
<dbReference type="Proteomes" id="UP000184300">
    <property type="component" value="Unassembled WGS sequence"/>
</dbReference>
<proteinExistence type="predicted"/>
<feature type="compositionally biased region" description="Basic and acidic residues" evidence="1">
    <location>
        <begin position="196"/>
        <end position="210"/>
    </location>
</feature>
<dbReference type="RefSeq" id="XP_022395377.1">
    <property type="nucleotide sequence ID" value="XM_022543956.1"/>
</dbReference>
<accession>A0A1L9V4A4</accession>
<protein>
    <submittedName>
        <fullName evidence="2">Uncharacterized protein</fullName>
    </submittedName>
</protein>
<name>A0A1L9V4A4_ASPGL</name>
<reference evidence="3" key="1">
    <citation type="journal article" date="2017" name="Genome Biol.">
        <title>Comparative genomics reveals high biological diversity and specific adaptations in the industrially and medically important fungal genus Aspergillus.</title>
        <authorList>
            <person name="de Vries R.P."/>
            <person name="Riley R."/>
            <person name="Wiebenga A."/>
            <person name="Aguilar-Osorio G."/>
            <person name="Amillis S."/>
            <person name="Uchima C.A."/>
            <person name="Anderluh G."/>
            <person name="Asadollahi M."/>
            <person name="Askin M."/>
            <person name="Barry K."/>
            <person name="Battaglia E."/>
            <person name="Bayram O."/>
            <person name="Benocci T."/>
            <person name="Braus-Stromeyer S.A."/>
            <person name="Caldana C."/>
            <person name="Canovas D."/>
            <person name="Cerqueira G.C."/>
            <person name="Chen F."/>
            <person name="Chen W."/>
            <person name="Choi C."/>
            <person name="Clum A."/>
            <person name="Dos Santos R.A."/>
            <person name="Damasio A.R."/>
            <person name="Diallinas G."/>
            <person name="Emri T."/>
            <person name="Fekete E."/>
            <person name="Flipphi M."/>
            <person name="Freyberg S."/>
            <person name="Gallo A."/>
            <person name="Gournas C."/>
            <person name="Habgood R."/>
            <person name="Hainaut M."/>
            <person name="Harispe M.L."/>
            <person name="Henrissat B."/>
            <person name="Hilden K.S."/>
            <person name="Hope R."/>
            <person name="Hossain A."/>
            <person name="Karabika E."/>
            <person name="Karaffa L."/>
            <person name="Karanyi Z."/>
            <person name="Krasevec N."/>
            <person name="Kuo A."/>
            <person name="Kusch H."/>
            <person name="LaButti K."/>
            <person name="Lagendijk E.L."/>
            <person name="Lapidus A."/>
            <person name="Levasseur A."/>
            <person name="Lindquist E."/>
            <person name="Lipzen A."/>
            <person name="Logrieco A.F."/>
            <person name="MacCabe A."/>
            <person name="Maekelae M.R."/>
            <person name="Malavazi I."/>
            <person name="Melin P."/>
            <person name="Meyer V."/>
            <person name="Mielnichuk N."/>
            <person name="Miskei M."/>
            <person name="Molnar A.P."/>
            <person name="Mule G."/>
            <person name="Ngan C.Y."/>
            <person name="Orejas M."/>
            <person name="Orosz E."/>
            <person name="Ouedraogo J.P."/>
            <person name="Overkamp K.M."/>
            <person name="Park H.-S."/>
            <person name="Perrone G."/>
            <person name="Piumi F."/>
            <person name="Punt P.J."/>
            <person name="Ram A.F."/>
            <person name="Ramon A."/>
            <person name="Rauscher S."/>
            <person name="Record E."/>
            <person name="Riano-Pachon D.M."/>
            <person name="Robert V."/>
            <person name="Roehrig J."/>
            <person name="Ruller R."/>
            <person name="Salamov A."/>
            <person name="Salih N.S."/>
            <person name="Samson R.A."/>
            <person name="Sandor E."/>
            <person name="Sanguinetti M."/>
            <person name="Schuetze T."/>
            <person name="Sepcic K."/>
            <person name="Shelest E."/>
            <person name="Sherlock G."/>
            <person name="Sophianopoulou V."/>
            <person name="Squina F.M."/>
            <person name="Sun H."/>
            <person name="Susca A."/>
            <person name="Todd R.B."/>
            <person name="Tsang A."/>
            <person name="Unkles S.E."/>
            <person name="van de Wiele N."/>
            <person name="van Rossen-Uffink D."/>
            <person name="Oliveira J.V."/>
            <person name="Vesth T.C."/>
            <person name="Visser J."/>
            <person name="Yu J.-H."/>
            <person name="Zhou M."/>
            <person name="Andersen M.R."/>
            <person name="Archer D.B."/>
            <person name="Baker S.E."/>
            <person name="Benoit I."/>
            <person name="Brakhage A.A."/>
            <person name="Braus G.H."/>
            <person name="Fischer R."/>
            <person name="Frisvad J.C."/>
            <person name="Goldman G.H."/>
            <person name="Houbraken J."/>
            <person name="Oakley B."/>
            <person name="Pocsi I."/>
            <person name="Scazzocchio C."/>
            <person name="Seiboth B."/>
            <person name="vanKuyk P.A."/>
            <person name="Wortman J."/>
            <person name="Dyer P.S."/>
            <person name="Grigoriev I.V."/>
        </authorList>
    </citation>
    <scope>NUCLEOTIDE SEQUENCE [LARGE SCALE GENOMIC DNA]</scope>
    <source>
        <strain evidence="3">CBS 516.65</strain>
    </source>
</reference>
<feature type="region of interest" description="Disordered" evidence="1">
    <location>
        <begin position="152"/>
        <end position="230"/>
    </location>
</feature>